<dbReference type="SUPFAM" id="SSF56524">
    <property type="entry name" value="Oxidoreductase molybdopterin-binding domain"/>
    <property type="match status" value="1"/>
</dbReference>
<keyword evidence="2" id="KW-0732">Signal</keyword>
<organism evidence="3 4">
    <name type="scientific">Rhodococcus artemisiae</name>
    <dbReference type="NCBI Taxonomy" id="714159"/>
    <lineage>
        <taxon>Bacteria</taxon>
        <taxon>Bacillati</taxon>
        <taxon>Actinomycetota</taxon>
        <taxon>Actinomycetes</taxon>
        <taxon>Mycobacteriales</taxon>
        <taxon>Nocardiaceae</taxon>
        <taxon>Rhodococcus</taxon>
    </lineage>
</organism>
<evidence type="ECO:0000256" key="2">
    <source>
        <dbReference type="SAM" id="SignalP"/>
    </source>
</evidence>
<gene>
    <name evidence="3" type="ORF">Q7514_12800</name>
</gene>
<protein>
    <submittedName>
        <fullName evidence="3">Molybdopterin-dependent oxidoreductase</fullName>
    </submittedName>
</protein>
<dbReference type="EMBL" id="JAUTXY010000005">
    <property type="protein sequence ID" value="MEE2058400.1"/>
    <property type="molecule type" value="Genomic_DNA"/>
</dbReference>
<proteinExistence type="predicted"/>
<name>A0ABU7LA33_9NOCA</name>
<keyword evidence="4" id="KW-1185">Reference proteome</keyword>
<feature type="signal peptide" evidence="2">
    <location>
        <begin position="1"/>
        <end position="21"/>
    </location>
</feature>
<reference evidence="3 4" key="1">
    <citation type="submission" date="2023-07" db="EMBL/GenBank/DDBJ databases">
        <authorList>
            <person name="Girao M."/>
            <person name="Carvalho M.F."/>
        </authorList>
    </citation>
    <scope>NUCLEOTIDE SEQUENCE [LARGE SCALE GENOMIC DNA]</scope>
    <source>
        <strain evidence="3 4">YIM65754</strain>
    </source>
</reference>
<accession>A0ABU7LA33</accession>
<dbReference type="RefSeq" id="WP_330133646.1">
    <property type="nucleotide sequence ID" value="NZ_JAUTXY010000005.1"/>
</dbReference>
<feature type="chain" id="PRO_5047535142" evidence="2">
    <location>
        <begin position="22"/>
        <end position="194"/>
    </location>
</feature>
<dbReference type="PROSITE" id="PS51257">
    <property type="entry name" value="PROKAR_LIPOPROTEIN"/>
    <property type="match status" value="1"/>
</dbReference>
<comment type="caution">
    <text evidence="3">The sequence shown here is derived from an EMBL/GenBank/DDBJ whole genome shotgun (WGS) entry which is preliminary data.</text>
</comment>
<dbReference type="Gene3D" id="3.90.420.10">
    <property type="entry name" value="Oxidoreductase, molybdopterin-binding domain"/>
    <property type="match status" value="1"/>
</dbReference>
<dbReference type="InterPro" id="IPR036374">
    <property type="entry name" value="OxRdtase_Mopterin-bd_sf"/>
</dbReference>
<evidence type="ECO:0000313" key="3">
    <source>
        <dbReference type="EMBL" id="MEE2058400.1"/>
    </source>
</evidence>
<sequence>MTRLRSYGTATLIAASLALTGACSSSSSDTDTAPAAATTEVSAPATTPTAALPAGSVRLGGAIENHVTLSGDQLRAYPVQTQVVTYDSSKGAQSHTYDGAALSDILAAAVLAGDAEAHNPDLTFAILATGSDGYQATVSFGELSPNFGATPILVAYTEDGQPLDSPRLVVPGDVKGGRYVSDLTDLEVVDLRNN</sequence>
<dbReference type="Proteomes" id="UP001336020">
    <property type="component" value="Unassembled WGS sequence"/>
</dbReference>
<evidence type="ECO:0000313" key="4">
    <source>
        <dbReference type="Proteomes" id="UP001336020"/>
    </source>
</evidence>
<feature type="region of interest" description="Disordered" evidence="1">
    <location>
        <begin position="25"/>
        <end position="49"/>
    </location>
</feature>
<evidence type="ECO:0000256" key="1">
    <source>
        <dbReference type="SAM" id="MobiDB-lite"/>
    </source>
</evidence>